<accession>A0ABD1BCL4</accession>
<dbReference type="SUPFAM" id="SSF54928">
    <property type="entry name" value="RNA-binding domain, RBD"/>
    <property type="match status" value="1"/>
</dbReference>
<feature type="region of interest" description="Disordered" evidence="1">
    <location>
        <begin position="109"/>
        <end position="130"/>
    </location>
</feature>
<reference evidence="3 4" key="1">
    <citation type="submission" date="2024-04" db="EMBL/GenBank/DDBJ databases">
        <title>Genome assembly C_amara_ONT_v2.</title>
        <authorList>
            <person name="Yant L."/>
            <person name="Moore C."/>
            <person name="Slenker M."/>
        </authorList>
    </citation>
    <scope>NUCLEOTIDE SEQUENCE [LARGE SCALE GENOMIC DNA]</scope>
    <source>
        <tissue evidence="3">Leaf</tissue>
    </source>
</reference>
<evidence type="ECO:0000313" key="4">
    <source>
        <dbReference type="Proteomes" id="UP001558713"/>
    </source>
</evidence>
<gene>
    <name evidence="3" type="ORF">V5N11_029380</name>
</gene>
<dbReference type="Proteomes" id="UP001558713">
    <property type="component" value="Unassembled WGS sequence"/>
</dbReference>
<evidence type="ECO:0000259" key="2">
    <source>
        <dbReference type="Pfam" id="PF00076"/>
    </source>
</evidence>
<organism evidence="3 4">
    <name type="scientific">Cardamine amara subsp. amara</name>
    <dbReference type="NCBI Taxonomy" id="228776"/>
    <lineage>
        <taxon>Eukaryota</taxon>
        <taxon>Viridiplantae</taxon>
        <taxon>Streptophyta</taxon>
        <taxon>Embryophyta</taxon>
        <taxon>Tracheophyta</taxon>
        <taxon>Spermatophyta</taxon>
        <taxon>Magnoliopsida</taxon>
        <taxon>eudicotyledons</taxon>
        <taxon>Gunneridae</taxon>
        <taxon>Pentapetalae</taxon>
        <taxon>rosids</taxon>
        <taxon>malvids</taxon>
        <taxon>Brassicales</taxon>
        <taxon>Brassicaceae</taxon>
        <taxon>Cardamineae</taxon>
        <taxon>Cardamine</taxon>
    </lineage>
</organism>
<feature type="compositionally biased region" description="Acidic residues" evidence="1">
    <location>
        <begin position="118"/>
        <end position="130"/>
    </location>
</feature>
<feature type="domain" description="RRM" evidence="2">
    <location>
        <begin position="33"/>
        <end position="94"/>
    </location>
</feature>
<sequence length="161" mass="18234">MSESALKGPEVKGCDAENQTHRVVSVEGYDTSLQPYYLKLLLKKYFSSCGKITDILVSREMETGLLKSSASIFFDGEGAEDKALNLSGNYFGGWKLVVAHENYSDDIEAEAVAKGEGESESEEEEEEEIDDNEFEYFEFLTMVMVMMRRRRRRTKNAGKLI</sequence>
<comment type="caution">
    <text evidence="3">The sequence shown here is derived from an EMBL/GenBank/DDBJ whole genome shotgun (WGS) entry which is preliminary data.</text>
</comment>
<dbReference type="Gene3D" id="3.30.70.330">
    <property type="match status" value="1"/>
</dbReference>
<dbReference type="EMBL" id="JBANAX010000260">
    <property type="protein sequence ID" value="KAL1216658.1"/>
    <property type="molecule type" value="Genomic_DNA"/>
</dbReference>
<dbReference type="AlphaFoldDB" id="A0ABD1BCL4"/>
<protein>
    <submittedName>
        <fullName evidence="3">Nucleolin 2</fullName>
    </submittedName>
</protein>
<dbReference type="InterPro" id="IPR000504">
    <property type="entry name" value="RRM_dom"/>
</dbReference>
<dbReference type="Pfam" id="PF00076">
    <property type="entry name" value="RRM_1"/>
    <property type="match status" value="1"/>
</dbReference>
<keyword evidence="4" id="KW-1185">Reference proteome</keyword>
<dbReference type="InterPro" id="IPR012677">
    <property type="entry name" value="Nucleotide-bd_a/b_plait_sf"/>
</dbReference>
<dbReference type="InterPro" id="IPR035979">
    <property type="entry name" value="RBD_domain_sf"/>
</dbReference>
<evidence type="ECO:0000313" key="3">
    <source>
        <dbReference type="EMBL" id="KAL1216658.1"/>
    </source>
</evidence>
<name>A0ABD1BCL4_CARAN</name>
<proteinExistence type="predicted"/>
<evidence type="ECO:0000256" key="1">
    <source>
        <dbReference type="SAM" id="MobiDB-lite"/>
    </source>
</evidence>